<feature type="compositionally biased region" description="Polar residues" evidence="4">
    <location>
        <begin position="313"/>
        <end position="325"/>
    </location>
</feature>
<dbReference type="Proteomes" id="UP001187682">
    <property type="component" value="Unassembled WGS sequence"/>
</dbReference>
<evidence type="ECO:0000256" key="3">
    <source>
        <dbReference type="ARBA" id="ARBA00023242"/>
    </source>
</evidence>
<gene>
    <name evidence="6" type="ORF">DNG_09287</name>
</gene>
<evidence type="ECO:0000256" key="1">
    <source>
        <dbReference type="ARBA" id="ARBA00006328"/>
    </source>
</evidence>
<evidence type="ECO:0000313" key="7">
    <source>
        <dbReference type="Proteomes" id="UP001187682"/>
    </source>
</evidence>
<comment type="similarity">
    <text evidence="1">Belongs to the NmrA-type oxidoreductase family.</text>
</comment>
<evidence type="ECO:0000313" key="6">
    <source>
        <dbReference type="EMBL" id="SPO06597.1"/>
    </source>
</evidence>
<dbReference type="EMBL" id="ONZQ02000016">
    <property type="protein sequence ID" value="SPO06597.1"/>
    <property type="molecule type" value="Genomic_DNA"/>
</dbReference>
<dbReference type="InterPro" id="IPR051164">
    <property type="entry name" value="NmrA-like_oxidored"/>
</dbReference>
<keyword evidence="3" id="KW-0539">Nucleus</keyword>
<protein>
    <recommendedName>
        <fullName evidence="5">Xylanolytic transcriptional activator regulatory domain-containing protein</fullName>
    </recommendedName>
</protein>
<dbReference type="Gene3D" id="3.40.50.720">
    <property type="entry name" value="NAD(P)-binding Rossmann-like Domain"/>
    <property type="match status" value="1"/>
</dbReference>
<name>A0AAE8N805_9PEZI</name>
<evidence type="ECO:0000256" key="4">
    <source>
        <dbReference type="SAM" id="MobiDB-lite"/>
    </source>
</evidence>
<sequence length="919" mass="100645">MSLVVVTGATGIQGGSVARTLAKDPTWKVRGLTRNPDGDKAKELKDLGIDVVAADLDDATTLPAAFKGAVAIFATTNFWEIAPKHGIEAAEKGEFQQFVNIAHAASDVSSLKHLVLSTMPHCDAISGGELPCPHWDAKAKGTEYVKTKLPKLAAKTTYVWLGWYVDNLASSPLMQPQPYLGKYILAQPSKPDGIVPVAGLVSTNTGVVVQAVLAQPDKTYGKYVPILTDLIPWTKVVDGWNRITGKTAVYAELADPQVETLFGEMGIEIARQFRFNTQRSPESVVTAAAAHGEDMNPTGDDTWALLDAALLGPTTSPGPSHSQTPDDAFHARAPSSKPDEGYVHQAPEQVRRGIGSPQPPRQTSDIKPVLPPQNLINHLVDVYFDFLHPQIRLLHRPTFVPWVQSRAFVSDRDSTLLLSAIFALAARYSDQPEVDLFDRSLSSETENQDGRSVTEKHVCIKRWERGKGFLCQARGLFDGGINEIEKLELESRWLPKPSVRFVQAAALIGYAEIGLAASGRAYSSISTAVRLAYDFGLDRVDFCDTGRAENVGVGAEEDPTAEFVRKEELRRAWWAISDMENFICTTRGRPRMIDYDDCKTKLPCDDRDWFEGRESPSYFLPANLSDLRESPDLPSHISATAHRILATHLMAKFVPLAANKGDLAATGDLLLTVEDIFLLSSKIRTFKNATPSTISLYCRDISIAPSGWEHPSGSGMMISPECQAFAEAHRASDAVCSIIRDWPTHSIARSAPFIAGALWAPACIQLLVKALAGANSGLAEKASLSLRILTMAMEQFAQFWGLGHYLLDCFRRYERKLTDTDWEDKGQGEWNLRWKVVTLPDYIDASFLKAASPGCGTDAEAALSSEDRLEQDLDSTAACANAYAMENLWSFYSDGIGLDDCMMGDLGWMGVEGADELLF</sequence>
<reference evidence="6" key="1">
    <citation type="submission" date="2018-03" db="EMBL/GenBank/DDBJ databases">
        <authorList>
            <person name="Guldener U."/>
        </authorList>
    </citation>
    <scope>NUCLEOTIDE SEQUENCE</scope>
</reference>
<dbReference type="GO" id="GO:0006351">
    <property type="term" value="P:DNA-templated transcription"/>
    <property type="evidence" value="ECO:0007669"/>
    <property type="project" value="InterPro"/>
</dbReference>
<dbReference type="GO" id="GO:0003677">
    <property type="term" value="F:DNA binding"/>
    <property type="evidence" value="ECO:0007669"/>
    <property type="project" value="InterPro"/>
</dbReference>
<dbReference type="CDD" id="cd05251">
    <property type="entry name" value="NmrA_like_SDR_a"/>
    <property type="match status" value="1"/>
</dbReference>
<dbReference type="GO" id="GO:0008270">
    <property type="term" value="F:zinc ion binding"/>
    <property type="evidence" value="ECO:0007669"/>
    <property type="project" value="InterPro"/>
</dbReference>
<organism evidence="6 7">
    <name type="scientific">Cephalotrichum gorgonifer</name>
    <dbReference type="NCBI Taxonomy" id="2041049"/>
    <lineage>
        <taxon>Eukaryota</taxon>
        <taxon>Fungi</taxon>
        <taxon>Dikarya</taxon>
        <taxon>Ascomycota</taxon>
        <taxon>Pezizomycotina</taxon>
        <taxon>Sordariomycetes</taxon>
        <taxon>Hypocreomycetidae</taxon>
        <taxon>Microascales</taxon>
        <taxon>Microascaceae</taxon>
        <taxon>Cephalotrichum</taxon>
    </lineage>
</organism>
<dbReference type="Gene3D" id="3.90.25.10">
    <property type="entry name" value="UDP-galactose 4-epimerase, domain 1"/>
    <property type="match status" value="1"/>
</dbReference>
<feature type="region of interest" description="Disordered" evidence="4">
    <location>
        <begin position="310"/>
        <end position="343"/>
    </location>
</feature>
<dbReference type="PANTHER" id="PTHR42748:SF28">
    <property type="entry name" value="NMRA-LIKE DOMAIN-CONTAINING PROTEIN"/>
    <property type="match status" value="1"/>
</dbReference>
<dbReference type="AlphaFoldDB" id="A0AAE8N805"/>
<comment type="caution">
    <text evidence="6">The sequence shown here is derived from an EMBL/GenBank/DDBJ whole genome shotgun (WGS) entry which is preliminary data.</text>
</comment>
<dbReference type="InterPro" id="IPR008030">
    <property type="entry name" value="NmrA-like"/>
</dbReference>
<dbReference type="InterPro" id="IPR007219">
    <property type="entry name" value="XnlR_reg_dom"/>
</dbReference>
<dbReference type="PANTHER" id="PTHR42748">
    <property type="entry name" value="NITROGEN METABOLITE REPRESSION PROTEIN NMRA FAMILY MEMBER"/>
    <property type="match status" value="1"/>
</dbReference>
<dbReference type="InterPro" id="IPR036291">
    <property type="entry name" value="NAD(P)-bd_dom_sf"/>
</dbReference>
<dbReference type="GO" id="GO:0005634">
    <property type="term" value="C:nucleus"/>
    <property type="evidence" value="ECO:0007669"/>
    <property type="project" value="TreeGrafter"/>
</dbReference>
<accession>A0AAE8N805</accession>
<dbReference type="Pfam" id="PF04082">
    <property type="entry name" value="Fungal_trans"/>
    <property type="match status" value="1"/>
</dbReference>
<dbReference type="CDD" id="cd12148">
    <property type="entry name" value="fungal_TF_MHR"/>
    <property type="match status" value="1"/>
</dbReference>
<evidence type="ECO:0000256" key="2">
    <source>
        <dbReference type="ARBA" id="ARBA00022857"/>
    </source>
</evidence>
<proteinExistence type="inferred from homology"/>
<dbReference type="Pfam" id="PF05368">
    <property type="entry name" value="NmrA"/>
    <property type="match status" value="1"/>
</dbReference>
<keyword evidence="7" id="KW-1185">Reference proteome</keyword>
<keyword evidence="2" id="KW-0521">NADP</keyword>
<evidence type="ECO:0000259" key="5">
    <source>
        <dbReference type="SMART" id="SM00906"/>
    </source>
</evidence>
<dbReference type="SMART" id="SM00906">
    <property type="entry name" value="Fungal_trans"/>
    <property type="match status" value="1"/>
</dbReference>
<dbReference type="SUPFAM" id="SSF51735">
    <property type="entry name" value="NAD(P)-binding Rossmann-fold domains"/>
    <property type="match status" value="1"/>
</dbReference>
<feature type="domain" description="Xylanolytic transcriptional activator regulatory" evidence="5">
    <location>
        <begin position="521"/>
        <end position="609"/>
    </location>
</feature>